<sequence>MPSEHTPLLNNVRVGPARRHGRRPRRTVLRRFCAVALSSTLLWMLIVFFVALLTWPDWPGLSDCPDWPDDRCSPRHGHGQEWSWSWSSSSWSLPSATRRTIISHEELQKILLEVPSPDRAEEWSRYYTAGPHLAGKNYSQALWTQQKWESWGIKSDIVAYDVYLNYPVDHRLALLRQEGGTGQQASGWKVAFEASLEEDVLEEDGTSGLKDRIPTFHGYSATGNVTGPVVYVNYGSYQDFEDLVKANVSLAGKIAIARYGGIFRGLKIKRAQELGMIGTILYSDPGDDGRVTVENGFKPYPQGPARQPSSVQRGSAQFLSFAPGDPSTPGYPSKPGAPRVPTDEIIAKIPSLPISYTDALPILMALNGHGPKAKDFNRYWTRNTGLEYRGVEYNIGPTPDHVVVNLYSEQEYVTTPLWDVIGVINGSIPDEVVVVGNHRDAWVAGGAGDPNSGSAVLNEVIRSFGVALAAGWKPLRTIVFASWDGEEYGLIGSTEWVEEFIPWISATNVAYINIDVGATGTSFAAAAAPLLDNVIYAATAAVRSPNQTVPGQTVRDVWDGRIATMGSGSDFTAFQDFAGVPCINIGFQPGPGGAVYHYHSNYDSFHWMAEFGDPGFLYHHTAAQLMGLMTAQVADLPVLSFRAFDYAKALSRYVKQVEAKLKAKVTTGFPSVAEGVEPALLPTDAEYFALRAQQTRRPDSAPSVPSGATAASFEKSLARLHAALGKLTPKAAALDARADSLEGEAEQTLPWWKWPSKLWLAYQIRTVNTKYKFLERNFLYAEGLDGRPWFKHVVFAPGLWTGYAGAVFPGLVESIDTEDWPNAERWVTIIETSIASAEKSL</sequence>
<dbReference type="InterPro" id="IPR036757">
    <property type="entry name" value="TFR-like_dimer_dom_sf"/>
</dbReference>
<keyword evidence="3" id="KW-0812">Transmembrane</keyword>
<protein>
    <submittedName>
        <fullName evidence="7">Uncharacterized protein</fullName>
    </submittedName>
</protein>
<dbReference type="EMBL" id="JAQQPM010000007">
    <property type="protein sequence ID" value="KAK2073774.1"/>
    <property type="molecule type" value="Genomic_DNA"/>
</dbReference>
<dbReference type="InterPro" id="IPR007365">
    <property type="entry name" value="TFR-like_dimer_dom"/>
</dbReference>
<feature type="domain" description="Transferrin receptor-like dimerisation" evidence="5">
    <location>
        <begin position="716"/>
        <end position="841"/>
    </location>
</feature>
<feature type="domain" description="PA" evidence="4">
    <location>
        <begin position="225"/>
        <end position="298"/>
    </location>
</feature>
<dbReference type="Gene3D" id="3.40.630.10">
    <property type="entry name" value="Zn peptidases"/>
    <property type="match status" value="1"/>
</dbReference>
<dbReference type="SUPFAM" id="SSF52025">
    <property type="entry name" value="PA domain"/>
    <property type="match status" value="1"/>
</dbReference>
<dbReference type="AlphaFoldDB" id="A0AAD9I9M7"/>
<dbReference type="Gene3D" id="1.20.930.40">
    <property type="entry name" value="Transferrin receptor-like, dimerisation domain"/>
    <property type="match status" value="1"/>
</dbReference>
<dbReference type="Gene3D" id="3.50.30.30">
    <property type="match status" value="1"/>
</dbReference>
<dbReference type="FunFam" id="3.50.30.30:FF:000008">
    <property type="entry name" value="Glutamate carboxypeptidase 2"/>
    <property type="match status" value="1"/>
</dbReference>
<evidence type="ECO:0000256" key="3">
    <source>
        <dbReference type="SAM" id="Phobius"/>
    </source>
</evidence>
<dbReference type="InterPro" id="IPR039373">
    <property type="entry name" value="Peptidase_M28B"/>
</dbReference>
<comment type="similarity">
    <text evidence="1">Belongs to the peptidase M28 family. M28B subfamily.</text>
</comment>
<evidence type="ECO:0000259" key="6">
    <source>
        <dbReference type="Pfam" id="PF04389"/>
    </source>
</evidence>
<evidence type="ECO:0000256" key="1">
    <source>
        <dbReference type="ARBA" id="ARBA00005634"/>
    </source>
</evidence>
<dbReference type="GO" id="GO:0004180">
    <property type="term" value="F:carboxypeptidase activity"/>
    <property type="evidence" value="ECO:0007669"/>
    <property type="project" value="TreeGrafter"/>
</dbReference>
<evidence type="ECO:0000313" key="7">
    <source>
        <dbReference type="EMBL" id="KAK2073774.1"/>
    </source>
</evidence>
<keyword evidence="3" id="KW-1133">Transmembrane helix</keyword>
<dbReference type="SUPFAM" id="SSF53187">
    <property type="entry name" value="Zn-dependent exopeptidases"/>
    <property type="match status" value="1"/>
</dbReference>
<dbReference type="PANTHER" id="PTHR10404:SF46">
    <property type="entry name" value="VACUOLAR PROTEIN SORTING-ASSOCIATED PROTEIN 70"/>
    <property type="match status" value="1"/>
</dbReference>
<name>A0AAD9I9M7_9PEZI</name>
<keyword evidence="8" id="KW-1185">Reference proteome</keyword>
<keyword evidence="3" id="KW-0472">Membrane</keyword>
<accession>A0AAD9I9M7</accession>
<reference evidence="7" key="1">
    <citation type="journal article" date="2023" name="Mol. Plant Microbe Interact.">
        <title>Elucidating the Obligate Nature and Biological Capacity of an Invasive Fungal Corn Pathogen.</title>
        <authorList>
            <person name="MacCready J.S."/>
            <person name="Roggenkamp E.M."/>
            <person name="Gdanetz K."/>
            <person name="Chilvers M.I."/>
        </authorList>
    </citation>
    <scope>NUCLEOTIDE SEQUENCE</scope>
    <source>
        <strain evidence="7">PM02</strain>
    </source>
</reference>
<dbReference type="Proteomes" id="UP001217918">
    <property type="component" value="Unassembled WGS sequence"/>
</dbReference>
<organism evidence="7 8">
    <name type="scientific">Phyllachora maydis</name>
    <dbReference type="NCBI Taxonomy" id="1825666"/>
    <lineage>
        <taxon>Eukaryota</taxon>
        <taxon>Fungi</taxon>
        <taxon>Dikarya</taxon>
        <taxon>Ascomycota</taxon>
        <taxon>Pezizomycotina</taxon>
        <taxon>Sordariomycetes</taxon>
        <taxon>Sordariomycetidae</taxon>
        <taxon>Phyllachorales</taxon>
        <taxon>Phyllachoraceae</taxon>
        <taxon>Phyllachora</taxon>
    </lineage>
</organism>
<comment type="caution">
    <text evidence="7">The sequence shown here is derived from an EMBL/GenBank/DDBJ whole genome shotgun (WGS) entry which is preliminary data.</text>
</comment>
<dbReference type="Pfam" id="PF02225">
    <property type="entry name" value="PA"/>
    <property type="match status" value="1"/>
</dbReference>
<feature type="region of interest" description="Disordered" evidence="2">
    <location>
        <begin position="295"/>
        <end position="315"/>
    </location>
</feature>
<dbReference type="Pfam" id="PF04389">
    <property type="entry name" value="Peptidase_M28"/>
    <property type="match status" value="1"/>
</dbReference>
<dbReference type="InterPro" id="IPR046450">
    <property type="entry name" value="PA_dom_sf"/>
</dbReference>
<dbReference type="SUPFAM" id="SSF47672">
    <property type="entry name" value="Transferrin receptor-like dimerisation domain"/>
    <property type="match status" value="1"/>
</dbReference>
<dbReference type="InterPro" id="IPR007484">
    <property type="entry name" value="Peptidase_M28"/>
</dbReference>
<feature type="transmembrane region" description="Helical" evidence="3">
    <location>
        <begin position="32"/>
        <end position="55"/>
    </location>
</feature>
<evidence type="ECO:0000313" key="8">
    <source>
        <dbReference type="Proteomes" id="UP001217918"/>
    </source>
</evidence>
<dbReference type="PANTHER" id="PTHR10404">
    <property type="entry name" value="N-ACETYLATED-ALPHA-LINKED ACIDIC DIPEPTIDASE"/>
    <property type="match status" value="1"/>
</dbReference>
<dbReference type="FunFam" id="3.40.630.10:FF:000101">
    <property type="entry name" value="N-acetylated alpha-linked acidic dipeptidase like 1"/>
    <property type="match status" value="1"/>
</dbReference>
<feature type="domain" description="Peptidase M28" evidence="6">
    <location>
        <begin position="420"/>
        <end position="605"/>
    </location>
</feature>
<evidence type="ECO:0000259" key="4">
    <source>
        <dbReference type="Pfam" id="PF02225"/>
    </source>
</evidence>
<gene>
    <name evidence="7" type="ORF">P8C59_008024</name>
</gene>
<evidence type="ECO:0000256" key="2">
    <source>
        <dbReference type="SAM" id="MobiDB-lite"/>
    </source>
</evidence>
<dbReference type="CDD" id="cd02121">
    <property type="entry name" value="PA_GCPII_like"/>
    <property type="match status" value="1"/>
</dbReference>
<evidence type="ECO:0000259" key="5">
    <source>
        <dbReference type="Pfam" id="PF04253"/>
    </source>
</evidence>
<proteinExistence type="inferred from homology"/>
<dbReference type="InterPro" id="IPR003137">
    <property type="entry name" value="PA_domain"/>
</dbReference>
<dbReference type="Pfam" id="PF04253">
    <property type="entry name" value="TFR_dimer"/>
    <property type="match status" value="1"/>
</dbReference>
<dbReference type="CDD" id="cd08022">
    <property type="entry name" value="M28_PSMA_like"/>
    <property type="match status" value="1"/>
</dbReference>